<accession>A0A6J5L366</accession>
<feature type="region of interest" description="Disordered" evidence="1">
    <location>
        <begin position="24"/>
        <end position="49"/>
    </location>
</feature>
<protein>
    <submittedName>
        <fullName evidence="2">Uncharacterized protein</fullName>
    </submittedName>
</protein>
<reference evidence="2" key="1">
    <citation type="submission" date="2020-04" db="EMBL/GenBank/DDBJ databases">
        <authorList>
            <person name="Chiriac C."/>
            <person name="Salcher M."/>
            <person name="Ghai R."/>
            <person name="Kavagutti S V."/>
        </authorList>
    </citation>
    <scope>NUCLEOTIDE SEQUENCE</scope>
</reference>
<feature type="non-terminal residue" evidence="2">
    <location>
        <position position="464"/>
    </location>
</feature>
<name>A0A6J5L366_9CAUD</name>
<sequence>MRKVTDPDLLAKLNSGELKKVTDPDVLRRLNAAPENPENPTKSESETEHDAAVRYGIKDPLVGLLNFGSRGGTSAGNLAIGLINKLGGNLPKQEATDFSEMLGIPKEKNLGDTFAQFGGEIIPALLAPETEIPWLSNAVMKLPGWGKYLKTALGNAVTQGGIAASQSPDNRGTAALEAGSIAAPFSALSEAVKSGNPTIRNIGRGLGALGAGGLGYYGAKSVGAPEPAADIAALLGAALGGRGGSTERRVRENMLKGVEGTNYKEPLEAAKRLGLTYITPAEASGNPFTGGMQGNIGKSEKAAQLLYEKGTARASSEENAIEDLFSNVFPKTLEERKNALYKSAEPIKIPEKELEKLKDNEIFKTALAHVQREPAYREKLKGVPKNSVEYLNQVKEAMDDMIEKAPKKEGNIIKDTKNELIAIADKVSPEYREARQLAERGIVRREIEDLFNKKDETGTNLFKT</sequence>
<organism evidence="2">
    <name type="scientific">uncultured Caudovirales phage</name>
    <dbReference type="NCBI Taxonomy" id="2100421"/>
    <lineage>
        <taxon>Viruses</taxon>
        <taxon>Duplodnaviria</taxon>
        <taxon>Heunggongvirae</taxon>
        <taxon>Uroviricota</taxon>
        <taxon>Caudoviricetes</taxon>
        <taxon>Peduoviridae</taxon>
        <taxon>Maltschvirus</taxon>
        <taxon>Maltschvirus maltsch</taxon>
    </lineage>
</organism>
<evidence type="ECO:0000313" key="2">
    <source>
        <dbReference type="EMBL" id="CAB4127663.1"/>
    </source>
</evidence>
<evidence type="ECO:0000256" key="1">
    <source>
        <dbReference type="SAM" id="MobiDB-lite"/>
    </source>
</evidence>
<proteinExistence type="predicted"/>
<dbReference type="EMBL" id="LR796214">
    <property type="protein sequence ID" value="CAB4127663.1"/>
    <property type="molecule type" value="Genomic_DNA"/>
</dbReference>
<gene>
    <name evidence="2" type="ORF">UFOVP93_1</name>
</gene>